<gene>
    <name evidence="3" type="ORF">LCGC14_0265000</name>
</gene>
<protein>
    <recommendedName>
        <fullName evidence="2">NAD-dependent epimerase/dehydratase domain-containing protein</fullName>
    </recommendedName>
</protein>
<dbReference type="PANTHER" id="PTHR43000">
    <property type="entry name" value="DTDP-D-GLUCOSE 4,6-DEHYDRATASE-RELATED"/>
    <property type="match status" value="1"/>
</dbReference>
<name>A0A0F9UHV2_9ZZZZ</name>
<dbReference type="Pfam" id="PF01370">
    <property type="entry name" value="Epimerase"/>
    <property type="match status" value="1"/>
</dbReference>
<dbReference type="AlphaFoldDB" id="A0A0F9UHV2"/>
<dbReference type="InterPro" id="IPR001509">
    <property type="entry name" value="Epimerase_deHydtase"/>
</dbReference>
<reference evidence="3" key="1">
    <citation type="journal article" date="2015" name="Nature">
        <title>Complex archaea that bridge the gap between prokaryotes and eukaryotes.</title>
        <authorList>
            <person name="Spang A."/>
            <person name="Saw J.H."/>
            <person name="Jorgensen S.L."/>
            <person name="Zaremba-Niedzwiedzka K."/>
            <person name="Martijn J."/>
            <person name="Lind A.E."/>
            <person name="van Eijk R."/>
            <person name="Schleper C."/>
            <person name="Guy L."/>
            <person name="Ettema T.J."/>
        </authorList>
    </citation>
    <scope>NUCLEOTIDE SEQUENCE</scope>
</reference>
<dbReference type="EMBL" id="LAZR01000143">
    <property type="protein sequence ID" value="KKN86937.1"/>
    <property type="molecule type" value="Genomic_DNA"/>
</dbReference>
<dbReference type="InterPro" id="IPR036291">
    <property type="entry name" value="NAD(P)-bd_dom_sf"/>
</dbReference>
<comment type="caution">
    <text evidence="3">The sequence shown here is derived from an EMBL/GenBank/DDBJ whole genome shotgun (WGS) entry which is preliminary data.</text>
</comment>
<sequence length="303" mass="34860">MKIFITGIHGFIGTNLSRYLRGVGYDIVPEFNTGGWQSEYDNGATVDVADYEELSETVFETSPDLIIHLAARKGSDYVDQDVESAIRSNVTGMRNVIKVANESQTPLIHFGTTAYYHSDVSTKPIDEYSLMAPKTTYGITKMLQLHLLEAQCVGKYMTIEPVFLYGNIGTFAANRSESIPDLLVKLLNDRDFPSCEARIDPQWIKDYTHISDFVWLMQRIIEKPAWGSRITVGAMHNQRFIDVSRDEIIAVDGRLRFLLDVDYKQNQRHDYRKLLRFYPEWEARDRITLTEYYKFRGNVGVNL</sequence>
<proteinExistence type="inferred from homology"/>
<dbReference type="Gene3D" id="3.40.50.720">
    <property type="entry name" value="NAD(P)-binding Rossmann-like Domain"/>
    <property type="match status" value="1"/>
</dbReference>
<evidence type="ECO:0000313" key="3">
    <source>
        <dbReference type="EMBL" id="KKN86937.1"/>
    </source>
</evidence>
<evidence type="ECO:0000256" key="1">
    <source>
        <dbReference type="ARBA" id="ARBA00007637"/>
    </source>
</evidence>
<organism evidence="3">
    <name type="scientific">marine sediment metagenome</name>
    <dbReference type="NCBI Taxonomy" id="412755"/>
    <lineage>
        <taxon>unclassified sequences</taxon>
        <taxon>metagenomes</taxon>
        <taxon>ecological metagenomes</taxon>
    </lineage>
</organism>
<feature type="domain" description="NAD-dependent epimerase/dehydratase" evidence="2">
    <location>
        <begin position="3"/>
        <end position="226"/>
    </location>
</feature>
<evidence type="ECO:0000259" key="2">
    <source>
        <dbReference type="Pfam" id="PF01370"/>
    </source>
</evidence>
<comment type="similarity">
    <text evidence="1">Belongs to the NAD(P)-dependent epimerase/dehydratase family.</text>
</comment>
<dbReference type="SUPFAM" id="SSF51735">
    <property type="entry name" value="NAD(P)-binding Rossmann-fold domains"/>
    <property type="match status" value="1"/>
</dbReference>
<accession>A0A0F9UHV2</accession>